<keyword evidence="4" id="KW-1185">Reference proteome</keyword>
<dbReference type="GO" id="GO:0016491">
    <property type="term" value="F:oxidoreductase activity"/>
    <property type="evidence" value="ECO:0007669"/>
    <property type="project" value="UniProtKB-KW"/>
</dbReference>
<organism evidence="3 4">
    <name type="scientific">Mycena maculata</name>
    <dbReference type="NCBI Taxonomy" id="230809"/>
    <lineage>
        <taxon>Eukaryota</taxon>
        <taxon>Fungi</taxon>
        <taxon>Dikarya</taxon>
        <taxon>Basidiomycota</taxon>
        <taxon>Agaricomycotina</taxon>
        <taxon>Agaricomycetes</taxon>
        <taxon>Agaricomycetidae</taxon>
        <taxon>Agaricales</taxon>
        <taxon>Marasmiineae</taxon>
        <taxon>Mycenaceae</taxon>
        <taxon>Mycena</taxon>
    </lineage>
</organism>
<dbReference type="PANTHER" id="PTHR24320">
    <property type="entry name" value="RETINOL DEHYDROGENASE"/>
    <property type="match status" value="1"/>
</dbReference>
<comment type="similarity">
    <text evidence="1">Belongs to the short-chain dehydrogenases/reductases (SDR) family.</text>
</comment>
<evidence type="ECO:0000256" key="2">
    <source>
        <dbReference type="ARBA" id="ARBA00023002"/>
    </source>
</evidence>
<dbReference type="Gene3D" id="3.40.50.720">
    <property type="entry name" value="NAD(P)-binding Rossmann-like Domain"/>
    <property type="match status" value="1"/>
</dbReference>
<dbReference type="InterPro" id="IPR002347">
    <property type="entry name" value="SDR_fam"/>
</dbReference>
<dbReference type="SUPFAM" id="SSF51735">
    <property type="entry name" value="NAD(P)-binding Rossmann-fold domains"/>
    <property type="match status" value="1"/>
</dbReference>
<dbReference type="PRINTS" id="PR00081">
    <property type="entry name" value="GDHRDH"/>
</dbReference>
<dbReference type="EMBL" id="JARJLG010000029">
    <property type="protein sequence ID" value="KAJ7767868.1"/>
    <property type="molecule type" value="Genomic_DNA"/>
</dbReference>
<reference evidence="3" key="1">
    <citation type="submission" date="2023-03" db="EMBL/GenBank/DDBJ databases">
        <title>Massive genome expansion in bonnet fungi (Mycena s.s.) driven by repeated elements and novel gene families across ecological guilds.</title>
        <authorList>
            <consortium name="Lawrence Berkeley National Laboratory"/>
            <person name="Harder C.B."/>
            <person name="Miyauchi S."/>
            <person name="Viragh M."/>
            <person name="Kuo A."/>
            <person name="Thoen E."/>
            <person name="Andreopoulos B."/>
            <person name="Lu D."/>
            <person name="Skrede I."/>
            <person name="Drula E."/>
            <person name="Henrissat B."/>
            <person name="Morin E."/>
            <person name="Kohler A."/>
            <person name="Barry K."/>
            <person name="LaButti K."/>
            <person name="Morin E."/>
            <person name="Salamov A."/>
            <person name="Lipzen A."/>
            <person name="Mereny Z."/>
            <person name="Hegedus B."/>
            <person name="Baldrian P."/>
            <person name="Stursova M."/>
            <person name="Weitz H."/>
            <person name="Taylor A."/>
            <person name="Grigoriev I.V."/>
            <person name="Nagy L.G."/>
            <person name="Martin F."/>
            <person name="Kauserud H."/>
        </authorList>
    </citation>
    <scope>NUCLEOTIDE SEQUENCE</scope>
    <source>
        <strain evidence="3">CBHHK188m</strain>
    </source>
</reference>
<proteinExistence type="inferred from homology"/>
<dbReference type="AlphaFoldDB" id="A0AAD7JND7"/>
<protein>
    <submittedName>
        <fullName evidence="3">Oxidoreductase</fullName>
    </submittedName>
</protein>
<evidence type="ECO:0000313" key="3">
    <source>
        <dbReference type="EMBL" id="KAJ7767868.1"/>
    </source>
</evidence>
<dbReference type="Proteomes" id="UP001215280">
    <property type="component" value="Unassembled WGS sequence"/>
</dbReference>
<name>A0AAD7JND7_9AGAR</name>
<comment type="caution">
    <text evidence="3">The sequence shown here is derived from an EMBL/GenBank/DDBJ whole genome shotgun (WGS) entry which is preliminary data.</text>
</comment>
<dbReference type="PANTHER" id="PTHR24320:SF154">
    <property type="entry name" value="OXIDOREDUCTASE, SHORT-CHAIN DEHYDROGENASE_REDUCTASE FAMILY (AFU_ORTHOLOGUE AFUA_2G04560)"/>
    <property type="match status" value="1"/>
</dbReference>
<evidence type="ECO:0000313" key="4">
    <source>
        <dbReference type="Proteomes" id="UP001215280"/>
    </source>
</evidence>
<keyword evidence="2" id="KW-0560">Oxidoreductase</keyword>
<gene>
    <name evidence="3" type="ORF">DFH07DRAFT_808007</name>
</gene>
<sequence length="297" mass="31831">MKFNPATDIPDLSGKVIFVTGGTAGIGKESVLALAKHNPERIYFSGRDTKRAAEVIAEATSAANIIFLECDLTSLSSVQKAAQKIISESDRLDILMLNAGIMDAPLGLTKDGYEIQFGTNHIAHALFVKLLLPTLLRTAEAPGSDVRVVSLTSTGFALHPRGGILFDGLRTPQGGGLVNYGQSKLANILYAAELARRYPQITALSVHPGVVRTGLVGNLTGLTKALVQVTNMFTMVTPAEGARNQLWAATGKKEKMVNGEFYEPVGAPGKHARKSKDVKLAGQLWEWTDKELESYGV</sequence>
<dbReference type="InterPro" id="IPR036291">
    <property type="entry name" value="NAD(P)-bd_dom_sf"/>
</dbReference>
<evidence type="ECO:0000256" key="1">
    <source>
        <dbReference type="ARBA" id="ARBA00006484"/>
    </source>
</evidence>
<dbReference type="Pfam" id="PF00106">
    <property type="entry name" value="adh_short"/>
    <property type="match status" value="1"/>
</dbReference>
<accession>A0AAD7JND7</accession>